<reference evidence="2" key="2">
    <citation type="journal article" date="2020" name="Microorganisms">
        <title>Osmotic Adaptation and Compatible Solute Biosynthesis of Phototrophic Bacteria as Revealed from Genome Analyses.</title>
        <authorList>
            <person name="Imhoff J.F."/>
            <person name="Rahn T."/>
            <person name="Kunzel S."/>
            <person name="Keller A."/>
            <person name="Neulinger S.C."/>
        </authorList>
    </citation>
    <scope>NUCLEOTIDE SEQUENCE</scope>
    <source>
        <strain evidence="2">IM 151</strain>
    </source>
</reference>
<evidence type="ECO:0000313" key="3">
    <source>
        <dbReference type="Proteomes" id="UP001041814"/>
    </source>
</evidence>
<sequence length="92" mass="9845">MAGAAIAQQATPPAVAEPASARTPEPAVQRQVSEDDNVRIEELKVRGQTQSITVRSKLPGVKPYEIVPSSGARDPSQPGDPSGQRVWHMLTF</sequence>
<comment type="caution">
    <text evidence="2">The sequence shown here is derived from an EMBL/GenBank/DDBJ whole genome shotgun (WGS) entry which is preliminary data.</text>
</comment>
<gene>
    <name evidence="2" type="ORF">CKO43_06685</name>
</gene>
<accession>A0ABS1DSA1</accession>
<organism evidence="2 3">
    <name type="scientific">Rubrivivax gelatinosus</name>
    <name type="common">Rhodocyclus gelatinosus</name>
    <name type="synonym">Rhodopseudomonas gelatinosa</name>
    <dbReference type="NCBI Taxonomy" id="28068"/>
    <lineage>
        <taxon>Bacteria</taxon>
        <taxon>Pseudomonadati</taxon>
        <taxon>Pseudomonadota</taxon>
        <taxon>Betaproteobacteria</taxon>
        <taxon>Burkholderiales</taxon>
        <taxon>Sphaerotilaceae</taxon>
        <taxon>Rubrivivax</taxon>
    </lineage>
</organism>
<evidence type="ECO:0008006" key="4">
    <source>
        <dbReference type="Google" id="ProtNLM"/>
    </source>
</evidence>
<protein>
    <recommendedName>
        <fullName evidence="4">DUF2782 domain-containing protein</fullName>
    </recommendedName>
</protein>
<evidence type="ECO:0000313" key="2">
    <source>
        <dbReference type="EMBL" id="MBK1712465.1"/>
    </source>
</evidence>
<name>A0ABS1DSA1_RUBGE</name>
<feature type="region of interest" description="Disordered" evidence="1">
    <location>
        <begin position="1"/>
        <end position="35"/>
    </location>
</feature>
<keyword evidence="3" id="KW-1185">Reference proteome</keyword>
<dbReference type="EMBL" id="NRRU01000018">
    <property type="protein sequence ID" value="MBK1712465.1"/>
    <property type="molecule type" value="Genomic_DNA"/>
</dbReference>
<dbReference type="Proteomes" id="UP001041814">
    <property type="component" value="Unassembled WGS sequence"/>
</dbReference>
<proteinExistence type="predicted"/>
<evidence type="ECO:0000256" key="1">
    <source>
        <dbReference type="SAM" id="MobiDB-lite"/>
    </source>
</evidence>
<reference evidence="2" key="1">
    <citation type="submission" date="2017-08" db="EMBL/GenBank/DDBJ databases">
        <authorList>
            <person name="Imhoff J.F."/>
            <person name="Rahn T."/>
            <person name="Kuenzel S."/>
            <person name="Neulinger S.C."/>
        </authorList>
    </citation>
    <scope>NUCLEOTIDE SEQUENCE</scope>
    <source>
        <strain evidence="2">IM 151</strain>
    </source>
</reference>